<dbReference type="GO" id="GO:0019901">
    <property type="term" value="F:protein kinase binding"/>
    <property type="evidence" value="ECO:0007669"/>
    <property type="project" value="TreeGrafter"/>
</dbReference>
<dbReference type="PROSITE" id="PS00856">
    <property type="entry name" value="GUANYLATE_KINASE_1"/>
    <property type="match status" value="1"/>
</dbReference>
<dbReference type="SMART" id="SM00326">
    <property type="entry name" value="SH3"/>
    <property type="match status" value="1"/>
</dbReference>
<evidence type="ECO:0000313" key="10">
    <source>
        <dbReference type="EMBL" id="OXA52210.1"/>
    </source>
</evidence>
<comment type="caution">
    <text evidence="10">The sequence shown here is derived from an EMBL/GenBank/DDBJ whole genome shotgun (WGS) entry which is preliminary data.</text>
</comment>
<dbReference type="InterPro" id="IPR050614">
    <property type="entry name" value="Synaptic_Scaffolding_LAP-MAGUK"/>
</dbReference>
<dbReference type="CDD" id="cd06724">
    <property type="entry name" value="PDZ2_Dlg1-2-4-like"/>
    <property type="match status" value="1"/>
</dbReference>
<dbReference type="OMA" id="YGQFEAK"/>
<dbReference type="Pfam" id="PF00625">
    <property type="entry name" value="Guanylate_kin"/>
    <property type="match status" value="1"/>
</dbReference>
<dbReference type="CDD" id="cd00071">
    <property type="entry name" value="GMPK"/>
    <property type="match status" value="1"/>
</dbReference>
<feature type="domain" description="Guanylate kinase-like" evidence="8">
    <location>
        <begin position="668"/>
        <end position="843"/>
    </location>
</feature>
<dbReference type="SUPFAM" id="SSF50044">
    <property type="entry name" value="SH3-domain"/>
    <property type="match status" value="1"/>
</dbReference>
<dbReference type="GO" id="GO:0098839">
    <property type="term" value="C:postsynaptic density membrane"/>
    <property type="evidence" value="ECO:0007669"/>
    <property type="project" value="TreeGrafter"/>
</dbReference>
<feature type="domain" description="PDZ" evidence="9">
    <location>
        <begin position="96"/>
        <end position="183"/>
    </location>
</feature>
<feature type="compositionally biased region" description="Polar residues" evidence="6">
    <location>
        <begin position="636"/>
        <end position="649"/>
    </location>
</feature>
<feature type="compositionally biased region" description="Polar residues" evidence="6">
    <location>
        <begin position="359"/>
        <end position="384"/>
    </location>
</feature>
<keyword evidence="11" id="KW-1185">Reference proteome</keyword>
<dbReference type="GO" id="GO:0043005">
    <property type="term" value="C:neuron projection"/>
    <property type="evidence" value="ECO:0007669"/>
    <property type="project" value="InterPro"/>
</dbReference>
<dbReference type="GO" id="GO:0097120">
    <property type="term" value="P:receptor localization to synapse"/>
    <property type="evidence" value="ECO:0007669"/>
    <property type="project" value="TreeGrafter"/>
</dbReference>
<dbReference type="FunFam" id="2.30.42.10:FF:000004">
    <property type="entry name" value="Disks large homolog 4 isoform 2"/>
    <property type="match status" value="1"/>
</dbReference>
<keyword evidence="2 5" id="KW-0728">SH3 domain</keyword>
<dbReference type="GO" id="GO:0099072">
    <property type="term" value="P:regulation of postsynaptic membrane neurotransmitter receptor levels"/>
    <property type="evidence" value="ECO:0007669"/>
    <property type="project" value="TreeGrafter"/>
</dbReference>
<dbReference type="Gene3D" id="2.30.42.10">
    <property type="match status" value="3"/>
</dbReference>
<dbReference type="GO" id="GO:0016323">
    <property type="term" value="C:basolateral plasma membrane"/>
    <property type="evidence" value="ECO:0007669"/>
    <property type="project" value="TreeGrafter"/>
</dbReference>
<evidence type="ECO:0000313" key="11">
    <source>
        <dbReference type="Proteomes" id="UP000198287"/>
    </source>
</evidence>
<dbReference type="PANTHER" id="PTHR23119">
    <property type="entry name" value="DISCS LARGE"/>
    <property type="match status" value="1"/>
</dbReference>
<dbReference type="Gene3D" id="3.40.50.300">
    <property type="entry name" value="P-loop containing nucleotide triphosphate hydrolases"/>
    <property type="match status" value="1"/>
</dbReference>
<dbReference type="SUPFAM" id="SSF52540">
    <property type="entry name" value="P-loop containing nucleoside triphosphate hydrolases"/>
    <property type="match status" value="1"/>
</dbReference>
<feature type="region of interest" description="Disordered" evidence="6">
    <location>
        <begin position="573"/>
        <end position="605"/>
    </location>
</feature>
<dbReference type="InterPro" id="IPR036028">
    <property type="entry name" value="SH3-like_dom_sf"/>
</dbReference>
<evidence type="ECO:0000256" key="6">
    <source>
        <dbReference type="SAM" id="MobiDB-lite"/>
    </source>
</evidence>
<keyword evidence="3" id="KW-0677">Repeat</keyword>
<dbReference type="PANTHER" id="PTHR23119:SF51">
    <property type="entry name" value="DISKS LARGE 1 TUMOR SUPPRESSOR PROTEIN"/>
    <property type="match status" value="1"/>
</dbReference>
<dbReference type="STRING" id="158441.A0A226E4L3"/>
<feature type="region of interest" description="Disordered" evidence="6">
    <location>
        <begin position="283"/>
        <end position="389"/>
    </location>
</feature>
<dbReference type="EMBL" id="LNIX01000007">
    <property type="protein sequence ID" value="OXA52210.1"/>
    <property type="molecule type" value="Genomic_DNA"/>
</dbReference>
<dbReference type="Pfam" id="PF00018">
    <property type="entry name" value="SH3_1"/>
    <property type="match status" value="1"/>
</dbReference>
<evidence type="ECO:0000256" key="2">
    <source>
        <dbReference type="ARBA" id="ARBA00022443"/>
    </source>
</evidence>
<accession>A0A226E4L3</accession>
<dbReference type="FunFam" id="3.30.63.10:FF:000001">
    <property type="entry name" value="Disks large homolog 1 isoform 2"/>
    <property type="match status" value="1"/>
</dbReference>
<feature type="domain" description="PDZ" evidence="9">
    <location>
        <begin position="193"/>
        <end position="285"/>
    </location>
</feature>
<dbReference type="Proteomes" id="UP000198287">
    <property type="component" value="Unassembled WGS sequence"/>
</dbReference>
<evidence type="ECO:0000256" key="4">
    <source>
        <dbReference type="ARBA" id="ARBA00023136"/>
    </source>
</evidence>
<dbReference type="PROSITE" id="PS50052">
    <property type="entry name" value="GUANYLATE_KINASE_2"/>
    <property type="match status" value="1"/>
</dbReference>
<evidence type="ECO:0000256" key="3">
    <source>
        <dbReference type="ARBA" id="ARBA00022737"/>
    </source>
</evidence>
<protein>
    <submittedName>
        <fullName evidence="10">Disks large 1</fullName>
    </submittedName>
</protein>
<feature type="compositionally biased region" description="Pro residues" evidence="6">
    <location>
        <begin position="328"/>
        <end position="337"/>
    </location>
</feature>
<feature type="compositionally biased region" description="Polar residues" evidence="6">
    <location>
        <begin position="591"/>
        <end position="605"/>
    </location>
</feature>
<evidence type="ECO:0000259" key="7">
    <source>
        <dbReference type="PROSITE" id="PS50002"/>
    </source>
</evidence>
<keyword evidence="4" id="KW-0472">Membrane</keyword>
<name>A0A226E4L3_FOLCA</name>
<dbReference type="CDD" id="cd06795">
    <property type="entry name" value="PDZ3_Dlg1-2-4-like"/>
    <property type="match status" value="1"/>
</dbReference>
<evidence type="ECO:0000259" key="8">
    <source>
        <dbReference type="PROSITE" id="PS50052"/>
    </source>
</evidence>
<gene>
    <name evidence="10" type="ORF">Fcan01_13730</name>
</gene>
<dbReference type="GO" id="GO:0007268">
    <property type="term" value="P:chemical synaptic transmission"/>
    <property type="evidence" value="ECO:0007669"/>
    <property type="project" value="InterPro"/>
</dbReference>
<dbReference type="PROSITE" id="PS50106">
    <property type="entry name" value="PDZ"/>
    <property type="match status" value="3"/>
</dbReference>
<dbReference type="InterPro" id="IPR027417">
    <property type="entry name" value="P-loop_NTPase"/>
</dbReference>
<dbReference type="InterPro" id="IPR008144">
    <property type="entry name" value="Guanylate_kin-like_dom"/>
</dbReference>
<evidence type="ECO:0000256" key="1">
    <source>
        <dbReference type="ARBA" id="ARBA00004370"/>
    </source>
</evidence>
<comment type="subcellular location">
    <subcellularLocation>
        <location evidence="1">Membrane</location>
    </subcellularLocation>
</comment>
<dbReference type="PROSITE" id="PS50002">
    <property type="entry name" value="SH3"/>
    <property type="match status" value="1"/>
</dbReference>
<dbReference type="Pfam" id="PF00595">
    <property type="entry name" value="PDZ"/>
    <property type="match status" value="3"/>
</dbReference>
<dbReference type="CDD" id="cd06723">
    <property type="entry name" value="PDZ1_Dlg1-2-4-like"/>
    <property type="match status" value="1"/>
</dbReference>
<dbReference type="SMART" id="SM00228">
    <property type="entry name" value="PDZ"/>
    <property type="match status" value="3"/>
</dbReference>
<dbReference type="FunFam" id="3.40.50.300:FF:001402">
    <property type="entry name" value="Discs, large homolog 3 (Drosophila)"/>
    <property type="match status" value="1"/>
</dbReference>
<dbReference type="Gene3D" id="2.30.30.40">
    <property type="entry name" value="SH3 Domains"/>
    <property type="match status" value="1"/>
</dbReference>
<dbReference type="InterPro" id="IPR036034">
    <property type="entry name" value="PDZ_sf"/>
</dbReference>
<evidence type="ECO:0000259" key="9">
    <source>
        <dbReference type="PROSITE" id="PS50106"/>
    </source>
</evidence>
<dbReference type="InterPro" id="IPR016313">
    <property type="entry name" value="DLG1-like"/>
</dbReference>
<reference evidence="10 11" key="1">
    <citation type="submission" date="2015-12" db="EMBL/GenBank/DDBJ databases">
        <title>The genome of Folsomia candida.</title>
        <authorList>
            <person name="Faddeeva A."/>
            <person name="Derks M.F."/>
            <person name="Anvar Y."/>
            <person name="Smit S."/>
            <person name="Van Straalen N."/>
            <person name="Roelofs D."/>
        </authorList>
    </citation>
    <scope>NUCLEOTIDE SEQUENCE [LARGE SCALE GENOMIC DNA]</scope>
    <source>
        <strain evidence="10 11">VU population</strain>
        <tissue evidence="10">Whole body</tissue>
    </source>
</reference>
<evidence type="ECO:0000256" key="5">
    <source>
        <dbReference type="PROSITE-ProRule" id="PRU00192"/>
    </source>
</evidence>
<feature type="region of interest" description="Disordered" evidence="6">
    <location>
        <begin position="626"/>
        <end position="651"/>
    </location>
</feature>
<dbReference type="InterPro" id="IPR001478">
    <property type="entry name" value="PDZ"/>
</dbReference>
<feature type="domain" description="SH3" evidence="7">
    <location>
        <begin position="509"/>
        <end position="579"/>
    </location>
</feature>
<dbReference type="GO" id="GO:0043113">
    <property type="term" value="P:receptor clustering"/>
    <property type="evidence" value="ECO:0007669"/>
    <property type="project" value="TreeGrafter"/>
</dbReference>
<dbReference type="GO" id="GO:0098609">
    <property type="term" value="P:cell-cell adhesion"/>
    <property type="evidence" value="ECO:0007669"/>
    <property type="project" value="TreeGrafter"/>
</dbReference>
<dbReference type="PIRSF" id="PIRSF001741">
    <property type="entry name" value="MAGUK_DLGH"/>
    <property type="match status" value="1"/>
</dbReference>
<dbReference type="CDD" id="cd11861">
    <property type="entry name" value="SH3_DLG-like"/>
    <property type="match status" value="1"/>
</dbReference>
<feature type="domain" description="PDZ" evidence="9">
    <location>
        <begin position="396"/>
        <end position="477"/>
    </location>
</feature>
<dbReference type="GO" id="GO:0045197">
    <property type="term" value="P:establishment or maintenance of epithelial cell apical/basal polarity"/>
    <property type="evidence" value="ECO:0007669"/>
    <property type="project" value="TreeGrafter"/>
</dbReference>
<sequence length="858" mass="93722">MCSVCLPRFESRYREYCASRRKRRKRKVVRFAKTIDVINLSLGTGALAAGLEASSGGESWRLDSTPASGGGFSPVDFSPDAKHTSNGSEEEFVYEEIVLERGSSGLGFSIAGGTDNPHVDNDPSIFITKLIPGGAAAIDGRLRIGDVIARVNNVSVVDVTHASAVDALKRAGSTVRLHVKRKRPKMAGPRFLEIELLKGNKGLGFSIAGGIGNQHIPGDNGIYITKISEGGAAYADGRLAVDDKLIAVRHTPTGDKNLENVTHEDAVGALKATENRVVLLVQKPDPSSAAGGTGSILIEGARTPPPHSGVTHPTHHQSQQTDFKRMTTPPPAKPVTPTPTQSQSHMTMGSATSEERIVSGTQSRTSVSSTSGDRGGLSSATSRALSDEDIPREPRIVALNKGASGLGFNIVGGEDSEGIFISFILAGGPADQCGQLRRGDQIITVNGHDIKAASHEEAAHALKNAGQNVNLLVQYKPEEYNRFEAKIHDMKQSINSACQSGSLMRTSQKKTMYVRALNDFDPAKDDNLPSRGLAFQFGDILHVTNASDDEWWQAKKVLSNGQEEGIGIVPSKKRWERKQKARDRSVKFQGRSPTTESKSLEQMSMSTLERKKKNFSFTRKFPFMKSRDNIDDASDEQSTPGPDGDTSSIPGEDVALYEGVQQAAINYARPVIILGPMKDRINDDLISEFPERFGSCVPHTTRQRREYEVDGRDYHFVSSREQMERDIQSHLFIEAGQYNDNLYGTSLSAVKEVADKGKHCILDVSGNAIKRLHSAQLYPIAIFIRPKSVESIMDMNKRTTEENARKTFERAQKTEQEFVEYFTAIVSGDTPEEIHDQVKQVIADQGGPNIWVPSKEKI</sequence>
<feature type="compositionally biased region" description="Polar residues" evidence="6">
    <location>
        <begin position="341"/>
        <end position="352"/>
    </location>
</feature>
<dbReference type="FunFam" id="2.30.42.10:FF:000001">
    <property type="entry name" value="Disks large homolog 1 isoform 2"/>
    <property type="match status" value="1"/>
</dbReference>
<dbReference type="AlphaFoldDB" id="A0A226E4L3"/>
<dbReference type="OrthoDB" id="78824at2759"/>
<proteinExistence type="predicted"/>
<dbReference type="SUPFAM" id="SSF50156">
    <property type="entry name" value="PDZ domain-like"/>
    <property type="match status" value="3"/>
</dbReference>
<dbReference type="InterPro" id="IPR008145">
    <property type="entry name" value="GK/Ca_channel_bsu"/>
</dbReference>
<organism evidence="10 11">
    <name type="scientific">Folsomia candida</name>
    <name type="common">Springtail</name>
    <dbReference type="NCBI Taxonomy" id="158441"/>
    <lineage>
        <taxon>Eukaryota</taxon>
        <taxon>Metazoa</taxon>
        <taxon>Ecdysozoa</taxon>
        <taxon>Arthropoda</taxon>
        <taxon>Hexapoda</taxon>
        <taxon>Collembola</taxon>
        <taxon>Entomobryomorpha</taxon>
        <taxon>Isotomoidea</taxon>
        <taxon>Isotomidae</taxon>
        <taxon>Proisotominae</taxon>
        <taxon>Folsomia</taxon>
    </lineage>
</organism>
<dbReference type="InterPro" id="IPR020590">
    <property type="entry name" value="Guanylate_kinase_CS"/>
</dbReference>
<dbReference type="SMART" id="SM00072">
    <property type="entry name" value="GuKc"/>
    <property type="match status" value="1"/>
</dbReference>
<dbReference type="InterPro" id="IPR001452">
    <property type="entry name" value="SH3_domain"/>
</dbReference>
<dbReference type="FunFam" id="2.30.42.10:FF:000002">
    <property type="entry name" value="Disks large homolog 4 isoform 2"/>
    <property type="match status" value="1"/>
</dbReference>
<dbReference type="GO" id="GO:0031594">
    <property type="term" value="C:neuromuscular junction"/>
    <property type="evidence" value="ECO:0007669"/>
    <property type="project" value="InterPro"/>
</dbReference>